<evidence type="ECO:0000313" key="4">
    <source>
        <dbReference type="EMBL" id="VDI37405.1"/>
    </source>
</evidence>
<feature type="domain" description="Protein kinase" evidence="3">
    <location>
        <begin position="655"/>
        <end position="939"/>
    </location>
</feature>
<feature type="coiled-coil region" evidence="1">
    <location>
        <begin position="381"/>
        <end position="408"/>
    </location>
</feature>
<protein>
    <recommendedName>
        <fullName evidence="3">Protein kinase domain-containing protein</fullName>
    </recommendedName>
</protein>
<name>A0A8B6EQD3_MYTGA</name>
<keyword evidence="2" id="KW-0472">Membrane</keyword>
<dbReference type="EMBL" id="UYJE01005441">
    <property type="protein sequence ID" value="VDI37405.1"/>
    <property type="molecule type" value="Genomic_DNA"/>
</dbReference>
<reference evidence="4" key="1">
    <citation type="submission" date="2018-11" db="EMBL/GenBank/DDBJ databases">
        <authorList>
            <person name="Alioto T."/>
            <person name="Alioto T."/>
        </authorList>
    </citation>
    <scope>NUCLEOTIDE SEQUENCE</scope>
</reference>
<dbReference type="InterPro" id="IPR000719">
    <property type="entry name" value="Prot_kinase_dom"/>
</dbReference>
<keyword evidence="2" id="KW-0812">Transmembrane</keyword>
<gene>
    <name evidence="4" type="ORF">MGAL_10B026032</name>
</gene>
<evidence type="ECO:0000313" key="5">
    <source>
        <dbReference type="Proteomes" id="UP000596742"/>
    </source>
</evidence>
<evidence type="ECO:0000259" key="3">
    <source>
        <dbReference type="PROSITE" id="PS50011"/>
    </source>
</evidence>
<dbReference type="AlphaFoldDB" id="A0A8B6EQD3"/>
<dbReference type="SUPFAM" id="SSF56112">
    <property type="entry name" value="Protein kinase-like (PK-like)"/>
    <property type="match status" value="1"/>
</dbReference>
<dbReference type="Pfam" id="PF00069">
    <property type="entry name" value="Pkinase"/>
    <property type="match status" value="1"/>
</dbReference>
<dbReference type="InterPro" id="IPR027417">
    <property type="entry name" value="P-loop_NTPase"/>
</dbReference>
<dbReference type="Gene3D" id="1.10.510.10">
    <property type="entry name" value="Transferase(Phosphotransferase) domain 1"/>
    <property type="match status" value="1"/>
</dbReference>
<evidence type="ECO:0000256" key="1">
    <source>
        <dbReference type="SAM" id="Coils"/>
    </source>
</evidence>
<dbReference type="Proteomes" id="UP000596742">
    <property type="component" value="Unassembled WGS sequence"/>
</dbReference>
<accession>A0A8B6EQD3</accession>
<evidence type="ECO:0000256" key="2">
    <source>
        <dbReference type="SAM" id="Phobius"/>
    </source>
</evidence>
<organism evidence="4 5">
    <name type="scientific">Mytilus galloprovincialis</name>
    <name type="common">Mediterranean mussel</name>
    <dbReference type="NCBI Taxonomy" id="29158"/>
    <lineage>
        <taxon>Eukaryota</taxon>
        <taxon>Metazoa</taxon>
        <taxon>Spiralia</taxon>
        <taxon>Lophotrochozoa</taxon>
        <taxon>Mollusca</taxon>
        <taxon>Bivalvia</taxon>
        <taxon>Autobranchia</taxon>
        <taxon>Pteriomorphia</taxon>
        <taxon>Mytilida</taxon>
        <taxon>Mytiloidea</taxon>
        <taxon>Mytilidae</taxon>
        <taxon>Mytilinae</taxon>
        <taxon>Mytilus</taxon>
    </lineage>
</organism>
<keyword evidence="1" id="KW-0175">Coiled coil</keyword>
<sequence length="942" mass="108678">MSSSKKKKPSILRRLAVTESDGISMSDEAADILSRVATFDRNTKANLHEVYEEMEDILKSDNCFPEVKEEMSAEFGDINKVIHLQKSDVYDELCPIVITGETSAGKSTFVNLLLGVELLPQSPLTCTSPICRISNRVRKRIVLIDSEDKQQNVELENTEGAEEMRTRLKGYISATQAGEKYKAVDICWPIPCLQNKIMIVDTPGIGPDNDILANRLFDYLPSALAFIYVINPTNAGGVQSDRLQRILEEQEKRKCMGVKSFFDPRRAIFVCNKWDQMHEDEEQVFNHIKEKLSNKWTNFDSSKIYKVSAWEEMQRSKNGQPISDNFKALLRGIDQMIPACLQEKISRHVNWQRYFLERINFKLTARITNAMRTEDEKRKMAKQVVKRIQKVRENIKSVQSKLKSVAKEQCQKSSELLNLYLHLPEIRNNMFSWTDDVLPEKDDIETIEKEVMRFVEECIARQIQTWLKQSNNGGLSEFMAKQFKKECAIIETDCTEIDDIILGRSLSTCELGMTTPRRQTDRDTSSSTNISTAQKVAILATFPIWMPLSLVVGLFAVPIGIGYYTVGKKITNKRSVKEYRQNKQVYVKNIADKMLEDITIQFLKEKVFGQFLNEMNNQIDQFCDYTVPRRIEAGEILIKGINKDIRQPVEIRKQCILVESDLKSAYGRVLFIDIEYFDKFKLSQSDVRRKDLSSELEVFVNGEWKDTVVKQMKWSYSNKSDCSVLSEIQILRNIKHEHILDVLGITLATEKSGHILEIYTEKCDKSLETAIYRSTKQAEPWRCIHLYLCQCLEGLTYLHEHGLIHGNVKPSNMLIKDGIARLSGGGIHRPLLKGPIHGIALIKAPDLLRSLFYGRESDVFRFGIILWESWYRRSALNEENESSLESYEHLSYVILEEKRPNFEGKIINKLKLLIQRCWEKDPVDRPTARNILDRLHNIRKDT</sequence>
<dbReference type="OrthoDB" id="5981483at2759"/>
<dbReference type="GO" id="GO:0004672">
    <property type="term" value="F:protein kinase activity"/>
    <property type="evidence" value="ECO:0007669"/>
    <property type="project" value="InterPro"/>
</dbReference>
<dbReference type="PROSITE" id="PS50011">
    <property type="entry name" value="PROTEIN_KINASE_DOM"/>
    <property type="match status" value="1"/>
</dbReference>
<dbReference type="PANTHER" id="PTHR26392">
    <property type="entry name" value="MITOGEN-ACTIVATED PROTEIN KINASE KINASE KINASE 7-RELATED"/>
    <property type="match status" value="1"/>
</dbReference>
<dbReference type="Pfam" id="PF00350">
    <property type="entry name" value="Dynamin_N"/>
    <property type="match status" value="1"/>
</dbReference>
<dbReference type="InterPro" id="IPR045063">
    <property type="entry name" value="Dynamin_N"/>
</dbReference>
<dbReference type="PANTHER" id="PTHR26392:SF92">
    <property type="entry name" value="PROTEIN KINASE DOMAIN-CONTAINING PROTEIN"/>
    <property type="match status" value="1"/>
</dbReference>
<dbReference type="InterPro" id="IPR011009">
    <property type="entry name" value="Kinase-like_dom_sf"/>
</dbReference>
<feature type="transmembrane region" description="Helical" evidence="2">
    <location>
        <begin position="544"/>
        <end position="566"/>
    </location>
</feature>
<keyword evidence="2" id="KW-1133">Transmembrane helix</keyword>
<keyword evidence="5" id="KW-1185">Reference proteome</keyword>
<proteinExistence type="predicted"/>
<dbReference type="Gene3D" id="3.40.50.300">
    <property type="entry name" value="P-loop containing nucleotide triphosphate hydrolases"/>
    <property type="match status" value="1"/>
</dbReference>
<dbReference type="GO" id="GO:0005524">
    <property type="term" value="F:ATP binding"/>
    <property type="evidence" value="ECO:0007669"/>
    <property type="project" value="InterPro"/>
</dbReference>
<dbReference type="SUPFAM" id="SSF52540">
    <property type="entry name" value="P-loop containing nucleoside triphosphate hydrolases"/>
    <property type="match status" value="1"/>
</dbReference>
<comment type="caution">
    <text evidence="4">The sequence shown here is derived from an EMBL/GenBank/DDBJ whole genome shotgun (WGS) entry which is preliminary data.</text>
</comment>